<reference evidence="1" key="1">
    <citation type="journal article" date="2017" name="Nature">
        <title>The sunflower genome provides insights into oil metabolism, flowering and Asterid evolution.</title>
        <authorList>
            <person name="Badouin H."/>
            <person name="Gouzy J."/>
            <person name="Grassa C.J."/>
            <person name="Murat F."/>
            <person name="Staton S.E."/>
            <person name="Cottret L."/>
            <person name="Lelandais-Briere C."/>
            <person name="Owens G.L."/>
            <person name="Carrere S."/>
            <person name="Mayjonade B."/>
            <person name="Legrand L."/>
            <person name="Gill N."/>
            <person name="Kane N.C."/>
            <person name="Bowers J.E."/>
            <person name="Hubner S."/>
            <person name="Bellec A."/>
            <person name="Berard A."/>
            <person name="Berges H."/>
            <person name="Blanchet N."/>
            <person name="Boniface M.C."/>
            <person name="Brunel D."/>
            <person name="Catrice O."/>
            <person name="Chaidir N."/>
            <person name="Claudel C."/>
            <person name="Donnadieu C."/>
            <person name="Faraut T."/>
            <person name="Fievet G."/>
            <person name="Helmstetter N."/>
            <person name="King M."/>
            <person name="Knapp S.J."/>
            <person name="Lai Z."/>
            <person name="Le Paslier M.C."/>
            <person name="Lippi Y."/>
            <person name="Lorenzon L."/>
            <person name="Mandel J.R."/>
            <person name="Marage G."/>
            <person name="Marchand G."/>
            <person name="Marquand E."/>
            <person name="Bret-Mestries E."/>
            <person name="Morien E."/>
            <person name="Nambeesan S."/>
            <person name="Nguyen T."/>
            <person name="Pegot-Espagnet P."/>
            <person name="Pouilly N."/>
            <person name="Raftis F."/>
            <person name="Sallet E."/>
            <person name="Schiex T."/>
            <person name="Thomas J."/>
            <person name="Vandecasteele C."/>
            <person name="Vares D."/>
            <person name="Vear F."/>
            <person name="Vautrin S."/>
            <person name="Crespi M."/>
            <person name="Mangin B."/>
            <person name="Burke J.M."/>
            <person name="Salse J."/>
            <person name="Munos S."/>
            <person name="Vincourt P."/>
            <person name="Rieseberg L.H."/>
            <person name="Langlade N.B."/>
        </authorList>
    </citation>
    <scope>NUCLEOTIDE SEQUENCE</scope>
    <source>
        <tissue evidence="1">Leaves</tissue>
    </source>
</reference>
<evidence type="ECO:0000313" key="2">
    <source>
        <dbReference type="Proteomes" id="UP000215914"/>
    </source>
</evidence>
<comment type="caution">
    <text evidence="1">The sequence shown here is derived from an EMBL/GenBank/DDBJ whole genome shotgun (WGS) entry which is preliminary data.</text>
</comment>
<accession>A0A9K3DIY9</accession>
<dbReference type="Proteomes" id="UP000215914">
    <property type="component" value="Unassembled WGS sequence"/>
</dbReference>
<dbReference type="EMBL" id="MNCJ02000332">
    <property type="protein sequence ID" value="KAF5754967.1"/>
    <property type="molecule type" value="Genomic_DNA"/>
</dbReference>
<organism evidence="1 2">
    <name type="scientific">Helianthus annuus</name>
    <name type="common">Common sunflower</name>
    <dbReference type="NCBI Taxonomy" id="4232"/>
    <lineage>
        <taxon>Eukaryota</taxon>
        <taxon>Viridiplantae</taxon>
        <taxon>Streptophyta</taxon>
        <taxon>Embryophyta</taxon>
        <taxon>Tracheophyta</taxon>
        <taxon>Spermatophyta</taxon>
        <taxon>Magnoliopsida</taxon>
        <taxon>eudicotyledons</taxon>
        <taxon>Gunneridae</taxon>
        <taxon>Pentapetalae</taxon>
        <taxon>asterids</taxon>
        <taxon>campanulids</taxon>
        <taxon>Asterales</taxon>
        <taxon>Asteraceae</taxon>
        <taxon>Asteroideae</taxon>
        <taxon>Heliantheae alliance</taxon>
        <taxon>Heliantheae</taxon>
        <taxon>Helianthus</taxon>
    </lineage>
</organism>
<keyword evidence="2" id="KW-1185">Reference proteome</keyword>
<name>A0A9K3DIY9_HELAN</name>
<dbReference type="Gramene" id="mRNA:HanXRQr2_Chr17g0797241">
    <property type="protein sequence ID" value="mRNA:HanXRQr2_Chr17g0797241"/>
    <property type="gene ID" value="HanXRQr2_Chr17g0797241"/>
</dbReference>
<sequence>MRGKRGIKWHCGRSYATALCHVAKEAIRDVNGSLGQVGNM</sequence>
<reference evidence="1" key="2">
    <citation type="submission" date="2020-06" db="EMBL/GenBank/DDBJ databases">
        <title>Helianthus annuus Genome sequencing and assembly Release 2.</title>
        <authorList>
            <person name="Gouzy J."/>
            <person name="Langlade N."/>
            <person name="Munos S."/>
        </authorList>
    </citation>
    <scope>NUCLEOTIDE SEQUENCE</scope>
    <source>
        <tissue evidence="1">Leaves</tissue>
    </source>
</reference>
<gene>
    <name evidence="1" type="ORF">HanXRQr2_Chr17g0797241</name>
</gene>
<proteinExistence type="predicted"/>
<dbReference type="AlphaFoldDB" id="A0A9K3DIY9"/>
<protein>
    <submittedName>
        <fullName evidence="1">Uncharacterized protein</fullName>
    </submittedName>
</protein>
<evidence type="ECO:0000313" key="1">
    <source>
        <dbReference type="EMBL" id="KAF5754967.1"/>
    </source>
</evidence>